<dbReference type="GO" id="GO:0019646">
    <property type="term" value="P:aerobic electron transport chain"/>
    <property type="evidence" value="ECO:0007669"/>
    <property type="project" value="InterPro"/>
</dbReference>
<feature type="transmembrane region" description="Helical" evidence="13">
    <location>
        <begin position="482"/>
        <end position="507"/>
    </location>
</feature>
<keyword evidence="8 13" id="KW-0479">Metal-binding</keyword>
<evidence type="ECO:0000256" key="9">
    <source>
        <dbReference type="ARBA" id="ARBA00022982"/>
    </source>
</evidence>
<keyword evidence="4 13" id="KW-1003">Cell membrane</keyword>
<feature type="transmembrane region" description="Helical" evidence="13">
    <location>
        <begin position="99"/>
        <end position="122"/>
    </location>
</feature>
<evidence type="ECO:0000256" key="8">
    <source>
        <dbReference type="ARBA" id="ARBA00022723"/>
    </source>
</evidence>
<comment type="subcellular location">
    <subcellularLocation>
        <location evidence="1">Cell inner membrane</location>
        <topology evidence="1">Multi-pass membrane protein</topology>
    </subcellularLocation>
</comment>
<feature type="transmembrane region" description="Helical" evidence="13">
    <location>
        <begin position="226"/>
        <end position="244"/>
    </location>
</feature>
<accession>A0A0D0HBX7</accession>
<keyword evidence="15" id="KW-1185">Reference proteome</keyword>
<dbReference type="GO" id="GO:0009055">
    <property type="term" value="F:electron transfer activity"/>
    <property type="evidence" value="ECO:0007669"/>
    <property type="project" value="UniProtKB-UniRule"/>
</dbReference>
<keyword evidence="10 13" id="KW-1133">Transmembrane helix</keyword>
<evidence type="ECO:0000256" key="13">
    <source>
        <dbReference type="PIRNR" id="PIRNR006446"/>
    </source>
</evidence>
<feature type="transmembrane region" description="Helical" evidence="13">
    <location>
        <begin position="60"/>
        <end position="79"/>
    </location>
</feature>
<dbReference type="PANTHER" id="PTHR30365:SF0">
    <property type="entry name" value="CYTOCHROME BD-I UBIQUINOL OXIDASE SUBUNIT 1"/>
    <property type="match status" value="1"/>
</dbReference>
<keyword evidence="9 13" id="KW-0249">Electron transport</keyword>
<evidence type="ECO:0000313" key="15">
    <source>
        <dbReference type="Proteomes" id="UP000032046"/>
    </source>
</evidence>
<name>A0A0D0HBX7_9BACT</name>
<keyword evidence="7 13" id="KW-0812">Transmembrane</keyword>
<keyword evidence="3 13" id="KW-0813">Transport</keyword>
<dbReference type="GO" id="GO:0005886">
    <property type="term" value="C:plasma membrane"/>
    <property type="evidence" value="ECO:0007669"/>
    <property type="project" value="UniProtKB-SubCell"/>
</dbReference>
<evidence type="ECO:0000256" key="11">
    <source>
        <dbReference type="ARBA" id="ARBA00023004"/>
    </source>
</evidence>
<dbReference type="GO" id="GO:0070069">
    <property type="term" value="C:cytochrome complex"/>
    <property type="evidence" value="ECO:0007669"/>
    <property type="project" value="UniProtKB-UniRule"/>
</dbReference>
<keyword evidence="6 13" id="KW-0349">Heme</keyword>
<dbReference type="Proteomes" id="UP000032046">
    <property type="component" value="Unassembled WGS sequence"/>
</dbReference>
<evidence type="ECO:0000256" key="6">
    <source>
        <dbReference type="ARBA" id="ARBA00022617"/>
    </source>
</evidence>
<comment type="caution">
    <text evidence="14">The sequence shown here is derived from an EMBL/GenBank/DDBJ whole genome shotgun (WGS) entry which is preliminary data.</text>
</comment>
<feature type="transmembrane region" description="Helical" evidence="13">
    <location>
        <begin position="134"/>
        <end position="157"/>
    </location>
</feature>
<evidence type="ECO:0000256" key="1">
    <source>
        <dbReference type="ARBA" id="ARBA00004429"/>
    </source>
</evidence>
<evidence type="ECO:0000256" key="5">
    <source>
        <dbReference type="ARBA" id="ARBA00022519"/>
    </source>
</evidence>
<feature type="transmembrane region" description="Helical" evidence="13">
    <location>
        <begin position="24"/>
        <end position="48"/>
    </location>
</feature>
<comment type="similarity">
    <text evidence="2 13">Belongs to the cytochrome ubiquinol oxidase subunit 1 family.</text>
</comment>
<feature type="transmembrane region" description="Helical" evidence="13">
    <location>
        <begin position="437"/>
        <end position="462"/>
    </location>
</feature>
<reference evidence="14 15" key="1">
    <citation type="submission" date="2015-01" db="EMBL/GenBank/DDBJ databases">
        <title>Comparative genomics of non-oral Prevotella species.</title>
        <authorList>
            <person name="Accetto T."/>
            <person name="Nograsek B."/>
            <person name="Avgustin G."/>
        </authorList>
    </citation>
    <scope>NUCLEOTIDE SEQUENCE [LARGE SCALE GENOMIC DNA]</scope>
    <source>
        <strain evidence="14 15">P5-119</strain>
    </source>
</reference>
<evidence type="ECO:0000256" key="10">
    <source>
        <dbReference type="ARBA" id="ARBA00022989"/>
    </source>
</evidence>
<feature type="transmembrane region" description="Helical" evidence="13">
    <location>
        <begin position="403"/>
        <end position="425"/>
    </location>
</feature>
<dbReference type="AlphaFoldDB" id="A0A0D0HBX7"/>
<proteinExistence type="inferred from homology"/>
<organism evidence="14 15">
    <name type="scientific">Prevotella pectinovora</name>
    <dbReference type="NCBI Taxonomy" id="1602169"/>
    <lineage>
        <taxon>Bacteria</taxon>
        <taxon>Pseudomonadati</taxon>
        <taxon>Bacteroidota</taxon>
        <taxon>Bacteroidia</taxon>
        <taxon>Bacteroidales</taxon>
        <taxon>Prevotellaceae</taxon>
        <taxon>Prevotella</taxon>
    </lineage>
</organism>
<evidence type="ECO:0000256" key="2">
    <source>
        <dbReference type="ARBA" id="ARBA00009819"/>
    </source>
</evidence>
<feature type="transmembrane region" description="Helical" evidence="13">
    <location>
        <begin position="190"/>
        <end position="214"/>
    </location>
</feature>
<dbReference type="GO" id="GO:0046872">
    <property type="term" value="F:metal ion binding"/>
    <property type="evidence" value="ECO:0007669"/>
    <property type="project" value="UniProtKB-UniRule"/>
</dbReference>
<dbReference type="Pfam" id="PF01654">
    <property type="entry name" value="Cyt_bd_oxida_I"/>
    <property type="match status" value="1"/>
</dbReference>
<gene>
    <name evidence="14" type="ORF">ST44_08595</name>
</gene>
<evidence type="ECO:0000256" key="4">
    <source>
        <dbReference type="ARBA" id="ARBA00022475"/>
    </source>
</evidence>
<evidence type="ECO:0000256" key="12">
    <source>
        <dbReference type="ARBA" id="ARBA00023136"/>
    </source>
</evidence>
<dbReference type="PANTHER" id="PTHR30365">
    <property type="entry name" value="CYTOCHROME D UBIQUINOL OXIDASE"/>
    <property type="match status" value="1"/>
</dbReference>
<dbReference type="GO" id="GO:0016682">
    <property type="term" value="F:oxidoreductase activity, acting on diphenols and related substances as donors, oxygen as acceptor"/>
    <property type="evidence" value="ECO:0007669"/>
    <property type="project" value="TreeGrafter"/>
</dbReference>
<keyword evidence="12 13" id="KW-0472">Membrane</keyword>
<dbReference type="InterPro" id="IPR002585">
    <property type="entry name" value="Cyt-d_ubiquinol_oxidase_su_1"/>
</dbReference>
<dbReference type="EMBL" id="JXQK01000062">
    <property type="protein sequence ID" value="KIP61831.1"/>
    <property type="molecule type" value="Genomic_DNA"/>
</dbReference>
<keyword evidence="11 13" id="KW-0408">Iron</keyword>
<dbReference type="PIRSF" id="PIRSF006446">
    <property type="entry name" value="Cyt_quinol_oxidase_1"/>
    <property type="match status" value="1"/>
</dbReference>
<evidence type="ECO:0000256" key="3">
    <source>
        <dbReference type="ARBA" id="ARBA00022448"/>
    </source>
</evidence>
<evidence type="ECO:0000313" key="14">
    <source>
        <dbReference type="EMBL" id="KIP61831.1"/>
    </source>
</evidence>
<evidence type="ECO:0000256" key="7">
    <source>
        <dbReference type="ARBA" id="ARBA00022692"/>
    </source>
</evidence>
<keyword evidence="5" id="KW-0997">Cell inner membrane</keyword>
<sequence length="527" mass="58487">MKKRMDIINVVEWSRAQFALTACYHWLFVPLTLGLGIIVAVMETVYYRTRKQEWLSLTKFWMTLFGVNFAIGVATGIILEFEFGTNFSNYSWFVGDIFGAPLAIEGIFAFFCESTFFAVMFFGWKKFSAGQHLAATWLTAFGASLSAWWILVANSWMQYPVGMEFSADQMRNVMVSFRDVALSPVAVNKFIHAVTSGWCLAGAFVVCVSGWFLMKKRNVDFAVKSIKVGGAVGLAGILLCMFSGDGSAVEVTKVQPMKLAAMEGLYEGKEGTPLVGFGILNTEKQWNDDKDPMLFEIAIPKGLSILGRHDANAFIPGIKDIIEGKDIVDGKMVNTVPYAERIKRGKAAQKALAAYNEAKKAGDAAGMAKAEKELKPDYKYFGYGYFNDVKEAIPDVAMVFYPFHIMVAVGGWLLVFLAATVFLSFKRRGWLSCRWKNISIFPLLAFVTLPLAYLCSQCGWIVAEVGRQPWAIQDIMPVQAAVSSLSVGQVVTTFVIFGLLFTILLCAEINIMIKQIKKGPEVQEHVN</sequence>
<dbReference type="STRING" id="1602171.ST44_08595"/>
<dbReference type="GO" id="GO:0020037">
    <property type="term" value="F:heme binding"/>
    <property type="evidence" value="ECO:0007669"/>
    <property type="project" value="TreeGrafter"/>
</dbReference>
<protein>
    <submittedName>
        <fullName evidence="14">Cytochrome C oxidase subunit II</fullName>
    </submittedName>
</protein>